<feature type="compositionally biased region" description="Polar residues" evidence="4">
    <location>
        <begin position="336"/>
        <end position="356"/>
    </location>
</feature>
<feature type="region of interest" description="Disordered" evidence="4">
    <location>
        <begin position="646"/>
        <end position="673"/>
    </location>
</feature>
<dbReference type="GO" id="GO:0005524">
    <property type="term" value="F:ATP binding"/>
    <property type="evidence" value="ECO:0007669"/>
    <property type="project" value="UniProtKB-UniRule"/>
</dbReference>
<feature type="binding site" evidence="3">
    <location>
        <position position="307"/>
    </location>
    <ligand>
        <name>ATP</name>
        <dbReference type="ChEBI" id="CHEBI:30616"/>
    </ligand>
</feature>
<dbReference type="SMART" id="SM00220">
    <property type="entry name" value="S_TKc"/>
    <property type="match status" value="1"/>
</dbReference>
<dbReference type="GO" id="GO:0004672">
    <property type="term" value="F:protein kinase activity"/>
    <property type="evidence" value="ECO:0007669"/>
    <property type="project" value="InterPro"/>
</dbReference>
<comment type="caution">
    <text evidence="6">The sequence shown here is derived from an EMBL/GenBank/DDBJ whole genome shotgun (WGS) entry which is preliminary data.</text>
</comment>
<dbReference type="Gene3D" id="3.30.200.20">
    <property type="entry name" value="Phosphorylase Kinase, domain 1"/>
    <property type="match status" value="1"/>
</dbReference>
<keyword evidence="1 3" id="KW-0547">Nucleotide-binding</keyword>
<feature type="region of interest" description="Disordered" evidence="4">
    <location>
        <begin position="336"/>
        <end position="358"/>
    </location>
</feature>
<feature type="compositionally biased region" description="Polar residues" evidence="4">
    <location>
        <begin position="100"/>
        <end position="113"/>
    </location>
</feature>
<evidence type="ECO:0000313" key="6">
    <source>
        <dbReference type="EMBL" id="TNV86078.1"/>
    </source>
</evidence>
<feature type="region of interest" description="Disordered" evidence="4">
    <location>
        <begin position="99"/>
        <end position="134"/>
    </location>
</feature>
<reference evidence="6" key="1">
    <citation type="submission" date="2019-06" db="EMBL/GenBank/DDBJ databases">
        <authorList>
            <person name="Zheng W."/>
        </authorList>
    </citation>
    <scope>NUCLEOTIDE SEQUENCE</scope>
    <source>
        <strain evidence="6">QDHG01</strain>
    </source>
</reference>
<dbReference type="OrthoDB" id="5979581at2759"/>
<keyword evidence="2 3" id="KW-0067">ATP-binding</keyword>
<evidence type="ECO:0000313" key="7">
    <source>
        <dbReference type="Proteomes" id="UP000785679"/>
    </source>
</evidence>
<dbReference type="PROSITE" id="PS50011">
    <property type="entry name" value="PROTEIN_KINASE_DOM"/>
    <property type="match status" value="1"/>
</dbReference>
<dbReference type="InterPro" id="IPR011009">
    <property type="entry name" value="Kinase-like_dom_sf"/>
</dbReference>
<evidence type="ECO:0000259" key="5">
    <source>
        <dbReference type="PROSITE" id="PS50011"/>
    </source>
</evidence>
<dbReference type="Gene3D" id="1.10.510.10">
    <property type="entry name" value="Transferase(Phosphotransferase) domain 1"/>
    <property type="match status" value="1"/>
</dbReference>
<dbReference type="PANTHER" id="PTHR24347">
    <property type="entry name" value="SERINE/THREONINE-PROTEIN KINASE"/>
    <property type="match status" value="1"/>
</dbReference>
<gene>
    <name evidence="6" type="ORF">FGO68_gene3298</name>
</gene>
<feature type="compositionally biased region" description="Polar residues" evidence="4">
    <location>
        <begin position="36"/>
        <end position="64"/>
    </location>
</feature>
<organism evidence="6 7">
    <name type="scientific">Halteria grandinella</name>
    <dbReference type="NCBI Taxonomy" id="5974"/>
    <lineage>
        <taxon>Eukaryota</taxon>
        <taxon>Sar</taxon>
        <taxon>Alveolata</taxon>
        <taxon>Ciliophora</taxon>
        <taxon>Intramacronucleata</taxon>
        <taxon>Spirotrichea</taxon>
        <taxon>Stichotrichia</taxon>
        <taxon>Sporadotrichida</taxon>
        <taxon>Halteriidae</taxon>
        <taxon>Halteria</taxon>
    </lineage>
</organism>
<evidence type="ECO:0000256" key="3">
    <source>
        <dbReference type="PROSITE-ProRule" id="PRU10141"/>
    </source>
</evidence>
<dbReference type="SUPFAM" id="SSF56112">
    <property type="entry name" value="Protein kinase-like (PK-like)"/>
    <property type="match status" value="1"/>
</dbReference>
<evidence type="ECO:0000256" key="2">
    <source>
        <dbReference type="ARBA" id="ARBA00022840"/>
    </source>
</evidence>
<dbReference type="InterPro" id="IPR017441">
    <property type="entry name" value="Protein_kinase_ATP_BS"/>
</dbReference>
<dbReference type="Proteomes" id="UP000785679">
    <property type="component" value="Unassembled WGS sequence"/>
</dbReference>
<evidence type="ECO:0000256" key="1">
    <source>
        <dbReference type="ARBA" id="ARBA00022741"/>
    </source>
</evidence>
<dbReference type="Pfam" id="PF00069">
    <property type="entry name" value="Pkinase"/>
    <property type="match status" value="1"/>
</dbReference>
<evidence type="ECO:0000256" key="4">
    <source>
        <dbReference type="SAM" id="MobiDB-lite"/>
    </source>
</evidence>
<feature type="region of interest" description="Disordered" evidence="4">
    <location>
        <begin position="1"/>
        <end position="65"/>
    </location>
</feature>
<feature type="domain" description="Protein kinase" evidence="5">
    <location>
        <begin position="278"/>
        <end position="576"/>
    </location>
</feature>
<proteinExistence type="predicted"/>
<feature type="region of interest" description="Disordered" evidence="4">
    <location>
        <begin position="170"/>
        <end position="189"/>
    </location>
</feature>
<sequence>MRGQNNPDQQHHKVSQQLEEGGGERKLFTSRKMSERSNSSIQGAAKGSTSRLITTRGENTNGNQKDLVALIDKQPGAAHQKYQHIKADGENAVMKLVTPSRVQNTNTNGNGMSSEKREKGRSSLKKKQVREEKKEKLRKLLFDKLGIEDIKEIKLKCPRGSQDYEHHVANTHAQANSPRRRAGVSQPLQPGKQNFKIMMFDTHGDHLPQEMAEDKLRLTPYQVNITPERRRRTNQDEQRDIDDANFIELFYDIDDENSPERQGSPRREKEITNFNSLYKLKGLLGVGAFGVVLLVINRQTFEESALKIINKTRLSNEAREFLRNESHIMKVLNGQKSNSASDNLSTDDSSPTTQDPNFGHRGIVKFKQIFDTPIYAVIEMEYIQGGLLKKLFKLPSSLSETQASEVVKNILEGLSHIHDFGFIHRDLKPENIMLANSSQLDVKIVDFGLSVKHKGVPINQQEQVDDKVGTLVYMAPEQASYKSYSKRIDLWSVGIIMYQLMSQGKHPLYDKEKDSYYDYLQKLRQIAREENKGAEHLQWRFPQNFSELAKDFFSKLCSYPASERYDCKMALEHPWITRKGGQEDIPLTRKQKLTIFNRGMDLKRAIKSVLFCAVIGQTALNLKGQRRSNPIDRDYINRVIQVSANSDSTQASYNESEKGEGQQNEDQAQDKLQEQVSKSVINQLRKREQTNIKKKKELAVKQNLQKQEDKTPISNEISQETPIVIPRRQILKSPSPRKQQTQRKLKGLSTEHKGKTKMLEMFQLQVVQDVSGASVMSDYEKAKLRLQNELSVSAQFALNNPVERILKAPISKLGQYHQEPEQPSLPGHSSFHLPTSHNIDKLAQAQNQIRQMTSTLAKRRTETPITEFALNFPMPNVIRPQEAQPLPQNRYHQMMPYSINITHTPLPHQNPSKGPSNVSVSSILCQDQRKKSTTALNSAAASSIASKTLCPRKLSQIMKNQERGAAALPSAQNAVPLTGDEFSPFSPQTYQDGSELFSDFGGRIALNKDMQAKRKPSFIRDQEQRSLHRDERNIEDYDQFPMVIESANNIDMKKRKSRGIHGKMASSSRHFAGGAKESSHKLPLVDDTPLITIPKCLYNSGSKVLQNIVQQQQKITKQSQQNVTAEFAPLSLGETQRSKADLKQQPSHLNPRSLTRKSVIAQAQLLSGSNYNNYNVGNTLFGGKQSFKGSIDPYVYLQQNLGGEVGYQQQQLNKSSQQNLQRPQNSKRK</sequence>
<dbReference type="PROSITE" id="PS00107">
    <property type="entry name" value="PROTEIN_KINASE_ATP"/>
    <property type="match status" value="1"/>
</dbReference>
<name>A0A8J8P2G9_HALGN</name>
<dbReference type="EMBL" id="RRYP01001328">
    <property type="protein sequence ID" value="TNV86078.1"/>
    <property type="molecule type" value="Genomic_DNA"/>
</dbReference>
<dbReference type="InterPro" id="IPR008271">
    <property type="entry name" value="Ser/Thr_kinase_AS"/>
</dbReference>
<accession>A0A8J8P2G9</accession>
<dbReference type="AlphaFoldDB" id="A0A8J8P2G9"/>
<dbReference type="InterPro" id="IPR000719">
    <property type="entry name" value="Prot_kinase_dom"/>
</dbReference>
<dbReference type="PROSITE" id="PS00108">
    <property type="entry name" value="PROTEIN_KINASE_ST"/>
    <property type="match status" value="1"/>
</dbReference>
<feature type="compositionally biased region" description="Basic and acidic residues" evidence="4">
    <location>
        <begin position="22"/>
        <end position="35"/>
    </location>
</feature>
<keyword evidence="7" id="KW-1185">Reference proteome</keyword>
<protein>
    <recommendedName>
        <fullName evidence="5">Protein kinase domain-containing protein</fullName>
    </recommendedName>
</protein>